<sequence>MDNSSRNIPIVTVEQFTKIIEMQYKEGLMRPIFGLGRGGIGKTESIIDLAIKMGIGHIDIRLLMYNEGDLKGIPYPNENHTFTIWLQNNILPRIERDGERGFLVLDEITSVPKSIRTAAYQLLNERKLGEYILPKGWMVICLGNGEDDGGDYQGMEGNFLNRCSVLNVVQTVESWKTWAMRSDINYLVTGYVSWRESDLHTYDPNSESELLFASPRSWKAVSDILNRNEYDENDPILNARILSNLGTRVGHQFIAYCKYKNSIVHPDDIIEGKPVRDVGDNLEILFMTMQSLIKVMSDLISTDKKNHGDITKGTMQKCANGIRWILSLKALEHKTMGLKDFISTHGQIVRKMIVNPEFSVMCPELSEFAKNNSILFKRQ</sequence>
<proteinExistence type="predicted"/>
<gene>
    <name evidence="1" type="ORF">OXPF_04060</name>
</gene>
<name>A0A0P8X568_9CLOT</name>
<evidence type="ECO:0000313" key="2">
    <source>
        <dbReference type="Proteomes" id="UP000050326"/>
    </source>
</evidence>
<dbReference type="SUPFAM" id="SSF52540">
    <property type="entry name" value="P-loop containing nucleoside triphosphate hydrolases"/>
    <property type="match status" value="1"/>
</dbReference>
<evidence type="ECO:0000313" key="1">
    <source>
        <dbReference type="EMBL" id="KPU45938.1"/>
    </source>
</evidence>
<dbReference type="STRING" id="36849.OXPF_04060"/>
<dbReference type="AlphaFoldDB" id="A0A0P8X568"/>
<dbReference type="InterPro" id="IPR027417">
    <property type="entry name" value="P-loop_NTPase"/>
</dbReference>
<dbReference type="EMBL" id="LKET01000016">
    <property type="protein sequence ID" value="KPU45938.1"/>
    <property type="molecule type" value="Genomic_DNA"/>
</dbReference>
<protein>
    <recommendedName>
        <fullName evidence="3">ATPase dynein-related AAA domain-containing protein</fullName>
    </recommendedName>
</protein>
<keyword evidence="2" id="KW-1185">Reference proteome</keyword>
<dbReference type="Gene3D" id="3.40.50.300">
    <property type="entry name" value="P-loop containing nucleotide triphosphate hydrolases"/>
    <property type="match status" value="1"/>
</dbReference>
<organism evidence="1 2">
    <name type="scientific">Oxobacter pfennigii</name>
    <dbReference type="NCBI Taxonomy" id="36849"/>
    <lineage>
        <taxon>Bacteria</taxon>
        <taxon>Bacillati</taxon>
        <taxon>Bacillota</taxon>
        <taxon>Clostridia</taxon>
        <taxon>Eubacteriales</taxon>
        <taxon>Clostridiaceae</taxon>
        <taxon>Oxobacter</taxon>
    </lineage>
</organism>
<evidence type="ECO:0008006" key="3">
    <source>
        <dbReference type="Google" id="ProtNLM"/>
    </source>
</evidence>
<dbReference type="Proteomes" id="UP000050326">
    <property type="component" value="Unassembled WGS sequence"/>
</dbReference>
<dbReference type="OrthoDB" id="40849at2"/>
<dbReference type="RefSeq" id="WP_054873554.1">
    <property type="nucleotide sequence ID" value="NZ_LKET01000016.1"/>
</dbReference>
<comment type="caution">
    <text evidence="1">The sequence shown here is derived from an EMBL/GenBank/DDBJ whole genome shotgun (WGS) entry which is preliminary data.</text>
</comment>
<accession>A0A0P8X568</accession>
<reference evidence="1 2" key="1">
    <citation type="submission" date="2015-09" db="EMBL/GenBank/DDBJ databases">
        <title>Genome sequence of Oxobacter pfennigii DSM 3222.</title>
        <authorList>
            <person name="Poehlein A."/>
            <person name="Bengelsdorf F.R."/>
            <person name="Schiel-Bengelsdorf B."/>
            <person name="Duerre P."/>
            <person name="Daniel R."/>
        </authorList>
    </citation>
    <scope>NUCLEOTIDE SEQUENCE [LARGE SCALE GENOMIC DNA]</scope>
    <source>
        <strain evidence="1 2">DSM 3222</strain>
    </source>
</reference>